<comment type="caution">
    <text evidence="1">The sequence shown here is derived from an EMBL/GenBank/DDBJ whole genome shotgun (WGS) entry which is preliminary data.</text>
</comment>
<organism evidence="1 2">
    <name type="scientific">Oceanobacillus polygoni</name>
    <dbReference type="NCBI Taxonomy" id="1235259"/>
    <lineage>
        <taxon>Bacteria</taxon>
        <taxon>Bacillati</taxon>
        <taxon>Bacillota</taxon>
        <taxon>Bacilli</taxon>
        <taxon>Bacillales</taxon>
        <taxon>Bacillaceae</taxon>
        <taxon>Oceanobacillus</taxon>
    </lineage>
</organism>
<dbReference type="InterPro" id="IPR013328">
    <property type="entry name" value="6PGD_dom2"/>
</dbReference>
<evidence type="ECO:0000313" key="1">
    <source>
        <dbReference type="EMBL" id="MBP2075870.1"/>
    </source>
</evidence>
<reference evidence="1" key="1">
    <citation type="submission" date="2021-03" db="EMBL/GenBank/DDBJ databases">
        <title>Genomic Encyclopedia of Type Strains, Phase IV (KMG-IV): sequencing the most valuable type-strain genomes for metagenomic binning, comparative biology and taxonomic classification.</title>
        <authorList>
            <person name="Goeker M."/>
        </authorList>
    </citation>
    <scope>NUCLEOTIDE SEQUENCE</scope>
    <source>
        <strain evidence="1">DSM 107338</strain>
    </source>
</reference>
<dbReference type="Proteomes" id="UP001138793">
    <property type="component" value="Unassembled WGS sequence"/>
</dbReference>
<protein>
    <submittedName>
        <fullName evidence="1">3-hydroxyacyl-CoA dehydrogenase</fullName>
    </submittedName>
</protein>
<accession>A0A9X0YN61</accession>
<dbReference type="AlphaFoldDB" id="A0A9X0YN61"/>
<dbReference type="EMBL" id="JAGGMB010000001">
    <property type="protein sequence ID" value="MBP2075870.1"/>
    <property type="molecule type" value="Genomic_DNA"/>
</dbReference>
<name>A0A9X0YN61_9BACI</name>
<dbReference type="Gene3D" id="1.10.1040.10">
    <property type="entry name" value="N-(1-d-carboxylethyl)-l-norvaline Dehydrogenase, domain 2"/>
    <property type="match status" value="1"/>
</dbReference>
<proteinExistence type="predicted"/>
<gene>
    <name evidence="1" type="ORF">J2Z64_000081</name>
</gene>
<evidence type="ECO:0000313" key="2">
    <source>
        <dbReference type="Proteomes" id="UP001138793"/>
    </source>
</evidence>
<keyword evidence="2" id="KW-1185">Reference proteome</keyword>
<sequence>MSQNWYWQSALAREAMSLVENRIASPADVDTI</sequence>